<proteinExistence type="predicted"/>
<dbReference type="PROSITE" id="PS51819">
    <property type="entry name" value="VOC"/>
    <property type="match status" value="1"/>
</dbReference>
<accession>A0A4Y8N4B6</accession>
<dbReference type="SUPFAM" id="SSF54593">
    <property type="entry name" value="Glyoxalase/Bleomycin resistance protein/Dihydroxybiphenyl dioxygenase"/>
    <property type="match status" value="1"/>
</dbReference>
<dbReference type="InterPro" id="IPR004360">
    <property type="entry name" value="Glyas_Fos-R_dOase_dom"/>
</dbReference>
<sequence length="224" mass="24274">MSNAQTPNEARTAAGTAQTVDMKLEIVVIPVSDVDRAKQFYARLGWRLDVDIAKDDSFRVVHFTPPGSQCSILFGKGVTTQEPGSVQGLHLIVSDITRAHAELAERGIDVSEVFHDARGLFHRAGKEGHVSGPQPARNSYGSFASFSDPDGNGWVFQEVTTRLPGRVDAHATTFTSAVELAGALRRAAAAHGEYEKLSGQHDENWPDWYASHIVAEQAGTQPPK</sequence>
<dbReference type="Pfam" id="PF00903">
    <property type="entry name" value="Glyoxalase"/>
    <property type="match status" value="1"/>
</dbReference>
<dbReference type="RefSeq" id="WP_134456340.1">
    <property type="nucleotide sequence ID" value="NZ_JBHMFL010000170.1"/>
</dbReference>
<dbReference type="InterPro" id="IPR037523">
    <property type="entry name" value="VOC_core"/>
</dbReference>
<dbReference type="Proteomes" id="UP000297385">
    <property type="component" value="Unassembled WGS sequence"/>
</dbReference>
<comment type="caution">
    <text evidence="2">The sequence shown here is derived from an EMBL/GenBank/DDBJ whole genome shotgun (WGS) entry which is preliminary data.</text>
</comment>
<protein>
    <submittedName>
        <fullName evidence="2">Glyoxalase</fullName>
    </submittedName>
</protein>
<dbReference type="EMBL" id="SNVI01000001">
    <property type="protein sequence ID" value="TFE44515.1"/>
    <property type="molecule type" value="Genomic_DNA"/>
</dbReference>
<feature type="domain" description="VOC" evidence="1">
    <location>
        <begin position="23"/>
        <end position="159"/>
    </location>
</feature>
<dbReference type="GeneID" id="97306966"/>
<dbReference type="Gene3D" id="3.10.180.10">
    <property type="entry name" value="2,3-Dihydroxybiphenyl 1,2-Dioxygenase, domain 1"/>
    <property type="match status" value="1"/>
</dbReference>
<organism evidence="2 3">
    <name type="scientific">Paraburkholderia dipogonis</name>
    <dbReference type="NCBI Taxonomy" id="1211383"/>
    <lineage>
        <taxon>Bacteria</taxon>
        <taxon>Pseudomonadati</taxon>
        <taxon>Pseudomonadota</taxon>
        <taxon>Betaproteobacteria</taxon>
        <taxon>Burkholderiales</taxon>
        <taxon>Burkholderiaceae</taxon>
        <taxon>Paraburkholderia</taxon>
    </lineage>
</organism>
<dbReference type="InterPro" id="IPR029068">
    <property type="entry name" value="Glyas_Bleomycin-R_OHBP_Dase"/>
</dbReference>
<gene>
    <name evidence="2" type="ORF">E2553_05445</name>
</gene>
<dbReference type="AlphaFoldDB" id="A0A4Y8N4B6"/>
<evidence type="ECO:0000259" key="1">
    <source>
        <dbReference type="PROSITE" id="PS51819"/>
    </source>
</evidence>
<reference evidence="2 3" key="1">
    <citation type="submission" date="2019-03" db="EMBL/GenBank/DDBJ databases">
        <title>Complete Genome Sequence of Paraburkholderia dipogonis ICMP 19430T, a Nitrogen-fixing Symbiont of the South African Invasive Legume Dipogon lignosus in New Zealand.</title>
        <authorList>
            <person name="De Meyer S.E."/>
        </authorList>
    </citation>
    <scope>NUCLEOTIDE SEQUENCE [LARGE SCALE GENOMIC DNA]</scope>
    <source>
        <strain evidence="2 3">ICMP 19430</strain>
    </source>
</reference>
<name>A0A4Y8N4B6_9BURK</name>
<evidence type="ECO:0000313" key="2">
    <source>
        <dbReference type="EMBL" id="TFE44515.1"/>
    </source>
</evidence>
<evidence type="ECO:0000313" key="3">
    <source>
        <dbReference type="Proteomes" id="UP000297385"/>
    </source>
</evidence>